<dbReference type="InterPro" id="IPR000944">
    <property type="entry name" value="Tscrpt_reg_Rrf2"/>
</dbReference>
<dbReference type="Pfam" id="PF02082">
    <property type="entry name" value="Rrf2"/>
    <property type="match status" value="1"/>
</dbReference>
<evidence type="ECO:0000313" key="1">
    <source>
        <dbReference type="EMBL" id="HHM02162.1"/>
    </source>
</evidence>
<dbReference type="AlphaFoldDB" id="A0A7V5RPN1"/>
<dbReference type="Proteomes" id="UP000885771">
    <property type="component" value="Unassembled WGS sequence"/>
</dbReference>
<dbReference type="PROSITE" id="PS01332">
    <property type="entry name" value="HTH_RRF2_1"/>
    <property type="match status" value="1"/>
</dbReference>
<dbReference type="PROSITE" id="PS51197">
    <property type="entry name" value="HTH_RRF2_2"/>
    <property type="match status" value="1"/>
</dbReference>
<dbReference type="PANTHER" id="PTHR33221:SF15">
    <property type="entry name" value="HTH-TYPE TRANSCRIPTIONAL REGULATOR YWGB-RELATED"/>
    <property type="match status" value="1"/>
</dbReference>
<organism evidence="1">
    <name type="scientific">Caldithrix abyssi</name>
    <dbReference type="NCBI Taxonomy" id="187145"/>
    <lineage>
        <taxon>Bacteria</taxon>
        <taxon>Pseudomonadati</taxon>
        <taxon>Calditrichota</taxon>
        <taxon>Calditrichia</taxon>
        <taxon>Calditrichales</taxon>
        <taxon>Calditrichaceae</taxon>
        <taxon>Caldithrix</taxon>
    </lineage>
</organism>
<reference evidence="1" key="1">
    <citation type="journal article" date="2020" name="mSystems">
        <title>Genome- and Community-Level Interaction Insights into Carbon Utilization and Element Cycling Functions of Hydrothermarchaeota in Hydrothermal Sediment.</title>
        <authorList>
            <person name="Zhou Z."/>
            <person name="Liu Y."/>
            <person name="Xu W."/>
            <person name="Pan J."/>
            <person name="Luo Z.H."/>
            <person name="Li M."/>
        </authorList>
    </citation>
    <scope>NUCLEOTIDE SEQUENCE [LARGE SCALE GENOMIC DNA]</scope>
    <source>
        <strain evidence="1">HyVt-460</strain>
    </source>
</reference>
<dbReference type="InterPro" id="IPR030489">
    <property type="entry name" value="TR_Rrf2-type_CS"/>
</dbReference>
<comment type="caution">
    <text evidence="1">The sequence shown here is derived from an EMBL/GenBank/DDBJ whole genome shotgun (WGS) entry which is preliminary data.</text>
</comment>
<dbReference type="InterPro" id="IPR036390">
    <property type="entry name" value="WH_DNA-bd_sf"/>
</dbReference>
<protein>
    <submittedName>
        <fullName evidence="1">Rrf2 family transcriptional regulator</fullName>
    </submittedName>
</protein>
<gene>
    <name evidence="1" type="ORF">ENJ15_04060</name>
</gene>
<dbReference type="Gene3D" id="1.10.10.10">
    <property type="entry name" value="Winged helix-like DNA-binding domain superfamily/Winged helix DNA-binding domain"/>
    <property type="match status" value="1"/>
</dbReference>
<dbReference type="InterPro" id="IPR036388">
    <property type="entry name" value="WH-like_DNA-bd_sf"/>
</dbReference>
<dbReference type="PANTHER" id="PTHR33221">
    <property type="entry name" value="WINGED HELIX-TURN-HELIX TRANSCRIPTIONAL REGULATOR, RRF2 FAMILY"/>
    <property type="match status" value="1"/>
</dbReference>
<proteinExistence type="predicted"/>
<dbReference type="GO" id="GO:0003700">
    <property type="term" value="F:DNA-binding transcription factor activity"/>
    <property type="evidence" value="ECO:0007669"/>
    <property type="project" value="TreeGrafter"/>
</dbReference>
<dbReference type="EMBL" id="DRLI01000154">
    <property type="protein sequence ID" value="HHM02162.1"/>
    <property type="molecule type" value="Genomic_DNA"/>
</dbReference>
<dbReference type="GO" id="GO:0005829">
    <property type="term" value="C:cytosol"/>
    <property type="evidence" value="ECO:0007669"/>
    <property type="project" value="TreeGrafter"/>
</dbReference>
<dbReference type="NCBIfam" id="TIGR00738">
    <property type="entry name" value="rrf2_super"/>
    <property type="match status" value="1"/>
</dbReference>
<name>A0A7V5RPN1_CALAY</name>
<accession>A0A7V5RPN1</accession>
<sequence>MLRLSKKSEYAIIALVDLAGRQSEEPIPVKQMAESYMIPGELLGKIFQTLKKAGLVYSVQGTKGGYQLARRPQEINLSEIIESIEGPISLMSCFSELDCDCLQFSSCTIKSPLQFIQSEIKNYFQQITLDTLKDNLVKPLSQVSVM</sequence>
<dbReference type="SUPFAM" id="SSF46785">
    <property type="entry name" value="Winged helix' DNA-binding domain"/>
    <property type="match status" value="1"/>
</dbReference>